<comment type="caution">
    <text evidence="3">The sequence shown here is derived from an EMBL/GenBank/DDBJ whole genome shotgun (WGS) entry which is preliminary data.</text>
</comment>
<evidence type="ECO:0000256" key="2">
    <source>
        <dbReference type="SAM" id="Phobius"/>
    </source>
</evidence>
<name>A0A1F6E8Y7_9BACT</name>
<sequence length="229" mass="25620">MTDQTPGAAPAPQSAQPAQQPPAISESDRKPKFVRLRVAFGMLPQPDGKPPYIWLERWDAFIVGVAVALGVPLLGLSGLSVETKKTILIWWLATWVVFFVYFEGRELIGQMMGRGAIKQEQLSEQQNTAQGPFYGVIGAFVIWALTFAIHVTIHVYPVYDGDILKLLFVTIPVEMGRGYLTTPVYFGFIEWFILVQVWVSTSLVNYIMYNTGNTFSKAAPMGERTERRG</sequence>
<feature type="transmembrane region" description="Helical" evidence="2">
    <location>
        <begin position="133"/>
        <end position="156"/>
    </location>
</feature>
<dbReference type="AlphaFoldDB" id="A0A1F6E8Y7"/>
<gene>
    <name evidence="3" type="ORF">A3C20_02595</name>
</gene>
<evidence type="ECO:0000313" key="3">
    <source>
        <dbReference type="EMBL" id="OGG70037.1"/>
    </source>
</evidence>
<protein>
    <submittedName>
        <fullName evidence="3">Uncharacterized protein</fullName>
    </submittedName>
</protein>
<keyword evidence="2" id="KW-0812">Transmembrane</keyword>
<keyword evidence="2" id="KW-1133">Transmembrane helix</keyword>
<organism evidence="3 4">
    <name type="scientific">Candidatus Kaiserbacteria bacterium RIFCSPHIGHO2_02_FULL_55_25</name>
    <dbReference type="NCBI Taxonomy" id="1798498"/>
    <lineage>
        <taxon>Bacteria</taxon>
        <taxon>Candidatus Kaiseribacteriota</taxon>
    </lineage>
</organism>
<keyword evidence="2" id="KW-0472">Membrane</keyword>
<feature type="region of interest" description="Disordered" evidence="1">
    <location>
        <begin position="1"/>
        <end position="26"/>
    </location>
</feature>
<feature type="transmembrane region" description="Helical" evidence="2">
    <location>
        <begin position="184"/>
        <end position="207"/>
    </location>
</feature>
<proteinExistence type="predicted"/>
<feature type="compositionally biased region" description="Low complexity" evidence="1">
    <location>
        <begin position="1"/>
        <end position="23"/>
    </location>
</feature>
<reference evidence="3 4" key="1">
    <citation type="journal article" date="2016" name="Nat. Commun.">
        <title>Thousands of microbial genomes shed light on interconnected biogeochemical processes in an aquifer system.</title>
        <authorList>
            <person name="Anantharaman K."/>
            <person name="Brown C.T."/>
            <person name="Hug L.A."/>
            <person name="Sharon I."/>
            <person name="Castelle C.J."/>
            <person name="Probst A.J."/>
            <person name="Thomas B.C."/>
            <person name="Singh A."/>
            <person name="Wilkins M.J."/>
            <person name="Karaoz U."/>
            <person name="Brodie E.L."/>
            <person name="Williams K.H."/>
            <person name="Hubbard S.S."/>
            <person name="Banfield J.F."/>
        </authorList>
    </citation>
    <scope>NUCLEOTIDE SEQUENCE [LARGE SCALE GENOMIC DNA]</scope>
</reference>
<evidence type="ECO:0000256" key="1">
    <source>
        <dbReference type="SAM" id="MobiDB-lite"/>
    </source>
</evidence>
<feature type="transmembrane region" description="Helical" evidence="2">
    <location>
        <begin position="87"/>
        <end position="104"/>
    </location>
</feature>
<evidence type="ECO:0000313" key="4">
    <source>
        <dbReference type="Proteomes" id="UP000176914"/>
    </source>
</evidence>
<accession>A0A1F6E8Y7</accession>
<feature type="transmembrane region" description="Helical" evidence="2">
    <location>
        <begin position="60"/>
        <end position="81"/>
    </location>
</feature>
<dbReference type="Proteomes" id="UP000176914">
    <property type="component" value="Unassembled WGS sequence"/>
</dbReference>
<dbReference type="EMBL" id="MFLL01000006">
    <property type="protein sequence ID" value="OGG70037.1"/>
    <property type="molecule type" value="Genomic_DNA"/>
</dbReference>